<keyword evidence="9" id="KW-0812">Transmembrane</keyword>
<evidence type="ECO:0000313" key="11">
    <source>
        <dbReference type="RefSeq" id="XP_030755866.1"/>
    </source>
</evidence>
<dbReference type="GO" id="GO:0006979">
    <property type="term" value="P:response to oxidative stress"/>
    <property type="evidence" value="ECO:0007669"/>
    <property type="project" value="InterPro"/>
</dbReference>
<evidence type="ECO:0000256" key="4">
    <source>
        <dbReference type="ARBA" id="ARBA00022617"/>
    </source>
</evidence>
<dbReference type="OrthoDB" id="823504at2759"/>
<keyword evidence="7 8" id="KW-0408">Iron</keyword>
<keyword evidence="2" id="KW-0964">Secreted</keyword>
<evidence type="ECO:0000256" key="7">
    <source>
        <dbReference type="ARBA" id="ARBA00023004"/>
    </source>
</evidence>
<reference evidence="11" key="1">
    <citation type="submission" date="2025-08" db="UniProtKB">
        <authorList>
            <consortium name="RefSeq"/>
        </authorList>
    </citation>
    <scope>IDENTIFICATION</scope>
    <source>
        <tissue evidence="11">Gonads</tissue>
    </source>
</reference>
<keyword evidence="9" id="KW-0472">Membrane</keyword>
<dbReference type="SUPFAM" id="SSF48113">
    <property type="entry name" value="Heme-dependent peroxidases"/>
    <property type="match status" value="1"/>
</dbReference>
<feature type="transmembrane region" description="Helical" evidence="9">
    <location>
        <begin position="33"/>
        <end position="56"/>
    </location>
</feature>
<evidence type="ECO:0000256" key="1">
    <source>
        <dbReference type="ARBA" id="ARBA00004613"/>
    </source>
</evidence>
<keyword evidence="8" id="KW-0479">Metal-binding</keyword>
<evidence type="ECO:0000313" key="10">
    <source>
        <dbReference type="Proteomes" id="UP000504635"/>
    </source>
</evidence>
<keyword evidence="5" id="KW-0732">Signal</keyword>
<dbReference type="PRINTS" id="PR00457">
    <property type="entry name" value="ANPEROXIDASE"/>
</dbReference>
<dbReference type="PANTHER" id="PTHR11475:SF141">
    <property type="entry name" value="CARDINAL"/>
    <property type="match status" value="1"/>
</dbReference>
<dbReference type="FunFam" id="1.10.640.10:FF:000003">
    <property type="entry name" value="chorion peroxidase"/>
    <property type="match status" value="1"/>
</dbReference>
<evidence type="ECO:0000256" key="2">
    <source>
        <dbReference type="ARBA" id="ARBA00022525"/>
    </source>
</evidence>
<evidence type="ECO:0000256" key="9">
    <source>
        <dbReference type="SAM" id="Phobius"/>
    </source>
</evidence>
<feature type="binding site" description="axial binding residue" evidence="8">
    <location>
        <position position="533"/>
    </location>
    <ligand>
        <name>heme b</name>
        <dbReference type="ChEBI" id="CHEBI:60344"/>
    </ligand>
    <ligandPart>
        <name>Fe</name>
        <dbReference type="ChEBI" id="CHEBI:18248"/>
    </ligandPart>
</feature>
<dbReference type="GO" id="GO:0022412">
    <property type="term" value="P:cellular process involved in reproduction in multicellular organism"/>
    <property type="evidence" value="ECO:0007669"/>
    <property type="project" value="UniProtKB-ARBA"/>
</dbReference>
<protein>
    <submittedName>
        <fullName evidence="11">Peroxidase-like</fullName>
    </submittedName>
</protein>
<dbReference type="KEGG" id="soy:115882142"/>
<organism evidence="10 11">
    <name type="scientific">Sitophilus oryzae</name>
    <name type="common">Rice weevil</name>
    <name type="synonym">Curculio oryzae</name>
    <dbReference type="NCBI Taxonomy" id="7048"/>
    <lineage>
        <taxon>Eukaryota</taxon>
        <taxon>Metazoa</taxon>
        <taxon>Ecdysozoa</taxon>
        <taxon>Arthropoda</taxon>
        <taxon>Hexapoda</taxon>
        <taxon>Insecta</taxon>
        <taxon>Pterygota</taxon>
        <taxon>Neoptera</taxon>
        <taxon>Endopterygota</taxon>
        <taxon>Coleoptera</taxon>
        <taxon>Polyphaga</taxon>
        <taxon>Cucujiformia</taxon>
        <taxon>Curculionidae</taxon>
        <taxon>Dryophthorinae</taxon>
        <taxon>Sitophilus</taxon>
    </lineage>
</organism>
<dbReference type="InterPro" id="IPR037120">
    <property type="entry name" value="Haem_peroxidase_sf_animal"/>
</dbReference>
<keyword evidence="9" id="KW-1133">Transmembrane helix</keyword>
<dbReference type="AlphaFoldDB" id="A0A6J2XXR7"/>
<dbReference type="InParanoid" id="A0A6J2XXR7"/>
<dbReference type="Pfam" id="PF03098">
    <property type="entry name" value="An_peroxidase"/>
    <property type="match status" value="1"/>
</dbReference>
<dbReference type="InterPro" id="IPR010255">
    <property type="entry name" value="Haem_peroxidase_sf"/>
</dbReference>
<dbReference type="FunCoup" id="A0A6J2XXR7">
    <property type="interactions" value="7"/>
</dbReference>
<dbReference type="GO" id="GO:0005576">
    <property type="term" value="C:extracellular region"/>
    <property type="evidence" value="ECO:0007669"/>
    <property type="project" value="UniProtKB-SubCell"/>
</dbReference>
<dbReference type="Gene3D" id="1.10.640.10">
    <property type="entry name" value="Haem peroxidase domain superfamily, animal type"/>
    <property type="match status" value="1"/>
</dbReference>
<dbReference type="InterPro" id="IPR019791">
    <property type="entry name" value="Haem_peroxidase_animal"/>
</dbReference>
<keyword evidence="6" id="KW-0560">Oxidoreductase</keyword>
<comment type="subcellular location">
    <subcellularLocation>
        <location evidence="1">Secreted</location>
    </subcellularLocation>
</comment>
<dbReference type="Proteomes" id="UP000504635">
    <property type="component" value="Unplaced"/>
</dbReference>
<keyword evidence="3" id="KW-0575">Peroxidase</keyword>
<keyword evidence="10" id="KW-1185">Reference proteome</keyword>
<dbReference type="PROSITE" id="PS50292">
    <property type="entry name" value="PEROXIDASE_3"/>
    <property type="match status" value="1"/>
</dbReference>
<gene>
    <name evidence="11" type="primary">LOC115882142</name>
</gene>
<evidence type="ECO:0000256" key="8">
    <source>
        <dbReference type="PIRSR" id="PIRSR619791-2"/>
    </source>
</evidence>
<dbReference type="PANTHER" id="PTHR11475">
    <property type="entry name" value="OXIDASE/PEROXIDASE"/>
    <property type="match status" value="1"/>
</dbReference>
<dbReference type="GO" id="GO:0046872">
    <property type="term" value="F:metal ion binding"/>
    <property type="evidence" value="ECO:0007669"/>
    <property type="project" value="UniProtKB-KW"/>
</dbReference>
<dbReference type="GeneID" id="115882142"/>
<sequence>MSNERTRLLQPSQNQYILQSNVIKERTRRVEQFQCCICTSFIIIIITALVVAVSYINLSPEESNETLSNDNSNISTNNSIPSDLFLKLFEVLPWPIEDNSEPAKFILHSDLNESISEGQKYLQEKDASEEYNSPLKLNSPSFKHQKVMATNEKARNFSRKAYEFEGATRYFYNTHYNPSSINKICFTNITDPMLLDLCFVTISCNIFHKYRSYNGSCNNLNHPTTFGVAYRPFRRSLPPDYADGISKPRRSKTGESLPSARTVSLEVHRPYYRDDSKFSVMLAVWGQFLDHDITATALNQKKNGESISCCQNNTLPSECFPVVLPKDDPYSKHNVSCMEFVRSAPAPTCCLGAREQMNQATAFIDGSVVYGIDDSAVYSLRSMKNGLLKMYITKENRSLLPVSEDMNDGCNREEEKLKGRYCFLSGDSRANENLHLTSMHLIWARQHNNLASQLLIINPHWSDEVIFQESRRILGAQMQHITYNEFLPILLGENVMYKYQLSPEKYGYSYKYNPTMDPTIANVFSTSAFRFAHSLIPTLVKLLENKTSTPEYVRMHKMLFDPFKLYEDGELNKALKGAMYTNIEASDPYFSNEVKSHLFEEARSNTSHVCGLDLVSLNIQRGRDHALPGYIFWREHCGLMKTRSFDDLQGVMESSALQSIRAIYKNVEDIDVYTGALSEKPIRGTILGPTFTCLILDQFIRLKFGDRYWYENAKMPQGFSINQLNEIRKTTLAGIICDNADNLTTILPFVMKKTTKNNMEIACNRVPKPNLLLWKEQFTQINMYKQPISNYVKN</sequence>
<name>A0A6J2XXR7_SITOR</name>
<accession>A0A6J2XXR7</accession>
<dbReference type="GO" id="GO:0004601">
    <property type="term" value="F:peroxidase activity"/>
    <property type="evidence" value="ECO:0007669"/>
    <property type="project" value="UniProtKB-KW"/>
</dbReference>
<proteinExistence type="predicted"/>
<evidence type="ECO:0000256" key="3">
    <source>
        <dbReference type="ARBA" id="ARBA00022559"/>
    </source>
</evidence>
<dbReference type="GO" id="GO:0020037">
    <property type="term" value="F:heme binding"/>
    <property type="evidence" value="ECO:0007669"/>
    <property type="project" value="InterPro"/>
</dbReference>
<keyword evidence="4 8" id="KW-0349">Heme</keyword>
<dbReference type="CDD" id="cd09823">
    <property type="entry name" value="peroxinectin_like"/>
    <property type="match status" value="1"/>
</dbReference>
<evidence type="ECO:0000256" key="6">
    <source>
        <dbReference type="ARBA" id="ARBA00023002"/>
    </source>
</evidence>
<dbReference type="RefSeq" id="XP_030755866.1">
    <property type="nucleotide sequence ID" value="XM_030900006.1"/>
</dbReference>
<evidence type="ECO:0000256" key="5">
    <source>
        <dbReference type="ARBA" id="ARBA00022729"/>
    </source>
</evidence>